<dbReference type="Proteomes" id="UP000078200">
    <property type="component" value="Unassembled WGS sequence"/>
</dbReference>
<evidence type="ECO:0000256" key="1">
    <source>
        <dbReference type="SAM" id="Phobius"/>
    </source>
</evidence>
<evidence type="ECO:0000313" key="3">
    <source>
        <dbReference type="Proteomes" id="UP000078200"/>
    </source>
</evidence>
<accession>A0A1A9V2N5</accession>
<dbReference type="EnsemblMetazoa" id="GAUT023801-RA">
    <property type="protein sequence ID" value="GAUT023801-PA"/>
    <property type="gene ID" value="GAUT023801"/>
</dbReference>
<evidence type="ECO:0000313" key="2">
    <source>
        <dbReference type="EnsemblMetazoa" id="GAUT023801-PA"/>
    </source>
</evidence>
<keyword evidence="3" id="KW-1185">Reference proteome</keyword>
<reference evidence="2" key="1">
    <citation type="submission" date="2020-05" db="UniProtKB">
        <authorList>
            <consortium name="EnsemblMetazoa"/>
        </authorList>
    </citation>
    <scope>IDENTIFICATION</scope>
    <source>
        <strain evidence="2">TTRI</strain>
    </source>
</reference>
<keyword evidence="1" id="KW-0812">Transmembrane</keyword>
<dbReference type="VEuPathDB" id="VectorBase:GAUT023801"/>
<keyword evidence="1" id="KW-0472">Membrane</keyword>
<proteinExistence type="predicted"/>
<sequence length="258" mass="29266">MVLLRTIGYTFNSFTWNSVFCNKDTIGPRALPLLTKGGISNSYNIRVYKVEIIEPIWFGTSWLPNLQHIKRWSFKYPHRSGFAIGHSRNITDKCNALLASNLIDMVSPTSPGSSICPDIESSHCTKFFESKTSNCTKIDFGNLPVVFNATLSLLCICEIFYLLVSIFEKSLIYFSPLTKHICSMQISIFEWKWKEATGSILMNKITWLLLAIGSHCPVPITEKESNVNSHYNEYNIAVQKQNLTIISHEGSVIQLLEE</sequence>
<keyword evidence="1" id="KW-1133">Transmembrane helix</keyword>
<organism evidence="2 3">
    <name type="scientific">Glossina austeni</name>
    <name type="common">Savannah tsetse fly</name>
    <dbReference type="NCBI Taxonomy" id="7395"/>
    <lineage>
        <taxon>Eukaryota</taxon>
        <taxon>Metazoa</taxon>
        <taxon>Ecdysozoa</taxon>
        <taxon>Arthropoda</taxon>
        <taxon>Hexapoda</taxon>
        <taxon>Insecta</taxon>
        <taxon>Pterygota</taxon>
        <taxon>Neoptera</taxon>
        <taxon>Endopterygota</taxon>
        <taxon>Diptera</taxon>
        <taxon>Brachycera</taxon>
        <taxon>Muscomorpha</taxon>
        <taxon>Hippoboscoidea</taxon>
        <taxon>Glossinidae</taxon>
        <taxon>Glossina</taxon>
    </lineage>
</organism>
<protein>
    <submittedName>
        <fullName evidence="2">Uncharacterized protein</fullName>
    </submittedName>
</protein>
<name>A0A1A9V2N5_GLOAU</name>
<dbReference type="AlphaFoldDB" id="A0A1A9V2N5"/>
<feature type="transmembrane region" description="Helical" evidence="1">
    <location>
        <begin position="145"/>
        <end position="164"/>
    </location>
</feature>